<keyword evidence="7" id="KW-0807">Transducer</keyword>
<evidence type="ECO:0000256" key="2">
    <source>
        <dbReference type="ARBA" id="ARBA00022692"/>
    </source>
</evidence>
<dbReference type="SUPFAM" id="SSF81321">
    <property type="entry name" value="Family A G protein-coupled receptor-like"/>
    <property type="match status" value="1"/>
</dbReference>
<keyword evidence="4" id="KW-0297">G-protein coupled receptor</keyword>
<feature type="transmembrane region" description="Helical" evidence="9">
    <location>
        <begin position="193"/>
        <end position="216"/>
    </location>
</feature>
<dbReference type="EMBL" id="JACVVK020000546">
    <property type="protein sequence ID" value="KAK7466765.1"/>
    <property type="molecule type" value="Genomic_DNA"/>
</dbReference>
<evidence type="ECO:0000256" key="5">
    <source>
        <dbReference type="ARBA" id="ARBA00023136"/>
    </source>
</evidence>
<keyword evidence="3 9" id="KW-1133">Transmembrane helix</keyword>
<feature type="transmembrane region" description="Helical" evidence="9">
    <location>
        <begin position="29"/>
        <end position="52"/>
    </location>
</feature>
<evidence type="ECO:0000313" key="12">
    <source>
        <dbReference type="Proteomes" id="UP001519460"/>
    </source>
</evidence>
<reference evidence="11 12" key="1">
    <citation type="journal article" date="2023" name="Sci. Data">
        <title>Genome assembly of the Korean intertidal mud-creeper Batillaria attramentaria.</title>
        <authorList>
            <person name="Patra A.K."/>
            <person name="Ho P.T."/>
            <person name="Jun S."/>
            <person name="Lee S.J."/>
            <person name="Kim Y."/>
            <person name="Won Y.J."/>
        </authorList>
    </citation>
    <scope>NUCLEOTIDE SEQUENCE [LARGE SCALE GENOMIC DNA]</scope>
    <source>
        <strain evidence="11">Wonlab-2016</strain>
    </source>
</reference>
<feature type="transmembrane region" description="Helical" evidence="9">
    <location>
        <begin position="247"/>
        <end position="268"/>
    </location>
</feature>
<evidence type="ECO:0000256" key="9">
    <source>
        <dbReference type="SAM" id="Phobius"/>
    </source>
</evidence>
<comment type="subcellular location">
    <subcellularLocation>
        <location evidence="1">Membrane</location>
        <topology evidence="1">Multi-pass membrane protein</topology>
    </subcellularLocation>
</comment>
<evidence type="ECO:0000256" key="4">
    <source>
        <dbReference type="ARBA" id="ARBA00023040"/>
    </source>
</evidence>
<evidence type="ECO:0000256" key="1">
    <source>
        <dbReference type="ARBA" id="ARBA00004141"/>
    </source>
</evidence>
<name>A0ABD0J9X8_9CAEN</name>
<feature type="region of interest" description="Disordered" evidence="8">
    <location>
        <begin position="332"/>
        <end position="371"/>
    </location>
</feature>
<evidence type="ECO:0000256" key="6">
    <source>
        <dbReference type="ARBA" id="ARBA00023170"/>
    </source>
</evidence>
<evidence type="ECO:0000256" key="3">
    <source>
        <dbReference type="ARBA" id="ARBA00022989"/>
    </source>
</evidence>
<feature type="compositionally biased region" description="Polar residues" evidence="8">
    <location>
        <begin position="350"/>
        <end position="361"/>
    </location>
</feature>
<proteinExistence type="predicted"/>
<protein>
    <recommendedName>
        <fullName evidence="10">G-protein coupled receptors family 1 profile domain-containing protein</fullName>
    </recommendedName>
</protein>
<dbReference type="InterPro" id="IPR000276">
    <property type="entry name" value="GPCR_Rhodpsn"/>
</dbReference>
<dbReference type="GO" id="GO:0004930">
    <property type="term" value="F:G protein-coupled receptor activity"/>
    <property type="evidence" value="ECO:0007669"/>
    <property type="project" value="UniProtKB-KW"/>
</dbReference>
<evidence type="ECO:0000256" key="8">
    <source>
        <dbReference type="SAM" id="MobiDB-lite"/>
    </source>
</evidence>
<keyword evidence="2 9" id="KW-0812">Transmembrane</keyword>
<gene>
    <name evidence="11" type="ORF">BaRGS_00037130</name>
</gene>
<dbReference type="PANTHER" id="PTHR24243:SF230">
    <property type="entry name" value="G-PROTEIN COUPLED RECEPTORS FAMILY 1 PROFILE DOMAIN-CONTAINING PROTEIN"/>
    <property type="match status" value="1"/>
</dbReference>
<evidence type="ECO:0000259" key="10">
    <source>
        <dbReference type="PROSITE" id="PS50262"/>
    </source>
</evidence>
<feature type="transmembrane region" description="Helical" evidence="9">
    <location>
        <begin position="64"/>
        <end position="83"/>
    </location>
</feature>
<dbReference type="GO" id="GO:0016020">
    <property type="term" value="C:membrane"/>
    <property type="evidence" value="ECO:0007669"/>
    <property type="project" value="UniProtKB-SubCell"/>
</dbReference>
<feature type="domain" description="G-protein coupled receptors family 1 profile" evidence="10">
    <location>
        <begin position="46"/>
        <end position="303"/>
    </location>
</feature>
<feature type="compositionally biased region" description="Low complexity" evidence="8">
    <location>
        <begin position="336"/>
        <end position="347"/>
    </location>
</feature>
<organism evidence="11 12">
    <name type="scientific">Batillaria attramentaria</name>
    <dbReference type="NCBI Taxonomy" id="370345"/>
    <lineage>
        <taxon>Eukaryota</taxon>
        <taxon>Metazoa</taxon>
        <taxon>Spiralia</taxon>
        <taxon>Lophotrochozoa</taxon>
        <taxon>Mollusca</taxon>
        <taxon>Gastropoda</taxon>
        <taxon>Caenogastropoda</taxon>
        <taxon>Sorbeoconcha</taxon>
        <taxon>Cerithioidea</taxon>
        <taxon>Batillariidae</taxon>
        <taxon>Batillaria</taxon>
    </lineage>
</organism>
<dbReference type="Gene3D" id="1.20.1070.10">
    <property type="entry name" value="Rhodopsin 7-helix transmembrane proteins"/>
    <property type="match status" value="1"/>
</dbReference>
<dbReference type="AlphaFoldDB" id="A0ABD0J9X8"/>
<keyword evidence="6" id="KW-0675">Receptor</keyword>
<feature type="region of interest" description="Disordered" evidence="8">
    <location>
        <begin position="422"/>
        <end position="441"/>
    </location>
</feature>
<keyword evidence="12" id="KW-1185">Reference proteome</keyword>
<dbReference type="PROSITE" id="PS50262">
    <property type="entry name" value="G_PROTEIN_RECEP_F1_2"/>
    <property type="match status" value="1"/>
</dbReference>
<evidence type="ECO:0000256" key="7">
    <source>
        <dbReference type="ARBA" id="ARBA00023224"/>
    </source>
</evidence>
<dbReference type="Pfam" id="PF00001">
    <property type="entry name" value="7tm_1"/>
    <property type="match status" value="1"/>
</dbReference>
<sequence>MNSTAGYVRSISSNGTTSDPDQLWKDRIYMMWAVWSPMILTFGIAGNSMTVMIMSHLKLRSTSLLYLLALAVTDISNLCFSLFPRWMKEVFDVSFRRQGPVACILEKWVGYSLGLLSAHLLAALTVTRAIAAVHPHSVKHMCTQQRVHVTIIVIAIIDFAQHVYLPFAMNPYKCKFTEHFATTILPIKTYIDFAQYSLGPAVVIFLANILIARALLLSHRRSTFVTPGNQSAFAIHRENKRRRTTQLIIGLSLCFLVLTLPTTVLRFAEGRGKFGLSYGAFCFAYEFAKLWWYMNSAVNFYLYIGSSEQLRREAKKRFRGLWRKPLRMLDLRRSPSKSQSKTSSGGSLADNYSSGSSTLQPSAPLPGNDSEAGIRSLPAQIRISLSLVTRVGLHVHAGRPSDAPDSAAGAATPRQVSFIVPSPPASDMPAERTGALGGSTGTLLNVARTGVESMRAADTPHVHTGESNLVYPTKNSQPFQTLRMLKHSLHLMPQKHHLHANSQRHRRVQTLLCFAPVKVTLSST</sequence>
<dbReference type="PANTHER" id="PTHR24243">
    <property type="entry name" value="G-PROTEIN COUPLED RECEPTOR"/>
    <property type="match status" value="1"/>
</dbReference>
<keyword evidence="5 9" id="KW-0472">Membrane</keyword>
<accession>A0ABD0J9X8</accession>
<dbReference type="Proteomes" id="UP001519460">
    <property type="component" value="Unassembled WGS sequence"/>
</dbReference>
<feature type="transmembrane region" description="Helical" evidence="9">
    <location>
        <begin position="147"/>
        <end position="165"/>
    </location>
</feature>
<comment type="caution">
    <text evidence="11">The sequence shown here is derived from an EMBL/GenBank/DDBJ whole genome shotgun (WGS) entry which is preliminary data.</text>
</comment>
<dbReference type="InterPro" id="IPR017452">
    <property type="entry name" value="GPCR_Rhodpsn_7TM"/>
</dbReference>
<evidence type="ECO:0000313" key="11">
    <source>
        <dbReference type="EMBL" id="KAK7466765.1"/>
    </source>
</evidence>